<feature type="compositionally biased region" description="Basic residues" evidence="8">
    <location>
        <begin position="1"/>
        <end position="12"/>
    </location>
</feature>
<name>A0A367Y284_9MICO</name>
<evidence type="ECO:0000256" key="3">
    <source>
        <dbReference type="ARBA" id="ARBA00022448"/>
    </source>
</evidence>
<feature type="transmembrane region" description="Helical" evidence="9">
    <location>
        <begin position="96"/>
        <end position="119"/>
    </location>
</feature>
<keyword evidence="6 9" id="KW-1133">Transmembrane helix</keyword>
<dbReference type="Pfam" id="PF04066">
    <property type="entry name" value="MrpF_PhaF"/>
    <property type="match status" value="1"/>
</dbReference>
<dbReference type="EMBL" id="QORO01000002">
    <property type="protein sequence ID" value="RCK59938.1"/>
    <property type="molecule type" value="Genomic_DNA"/>
</dbReference>
<evidence type="ECO:0000256" key="7">
    <source>
        <dbReference type="ARBA" id="ARBA00023136"/>
    </source>
</evidence>
<evidence type="ECO:0000256" key="2">
    <source>
        <dbReference type="ARBA" id="ARBA00009212"/>
    </source>
</evidence>
<dbReference type="OrthoDB" id="3733837at2"/>
<comment type="subcellular location">
    <subcellularLocation>
        <location evidence="1">Cell membrane</location>
        <topology evidence="1">Multi-pass membrane protein</topology>
    </subcellularLocation>
</comment>
<evidence type="ECO:0000313" key="10">
    <source>
        <dbReference type="EMBL" id="RCK59938.1"/>
    </source>
</evidence>
<dbReference type="GO" id="GO:0015385">
    <property type="term" value="F:sodium:proton antiporter activity"/>
    <property type="evidence" value="ECO:0007669"/>
    <property type="project" value="TreeGrafter"/>
</dbReference>
<dbReference type="PANTHER" id="PTHR34702">
    <property type="entry name" value="NA(+)/H(+) ANTIPORTER SUBUNIT F1"/>
    <property type="match status" value="1"/>
</dbReference>
<keyword evidence="11" id="KW-1185">Reference proteome</keyword>
<comment type="similarity">
    <text evidence="2">Belongs to the CPA3 antiporters (TC 2.A.63) subunit F family.</text>
</comment>
<organism evidence="10 11">
    <name type="scientific">Microbacterium sorbitolivorans</name>
    <dbReference type="NCBI Taxonomy" id="1867410"/>
    <lineage>
        <taxon>Bacteria</taxon>
        <taxon>Bacillati</taxon>
        <taxon>Actinomycetota</taxon>
        <taxon>Actinomycetes</taxon>
        <taxon>Micrococcales</taxon>
        <taxon>Microbacteriaceae</taxon>
        <taxon>Microbacterium</taxon>
    </lineage>
</organism>
<proteinExistence type="inferred from homology"/>
<evidence type="ECO:0000256" key="9">
    <source>
        <dbReference type="SAM" id="Phobius"/>
    </source>
</evidence>
<dbReference type="AlphaFoldDB" id="A0A367Y284"/>
<evidence type="ECO:0000313" key="11">
    <source>
        <dbReference type="Proteomes" id="UP000253508"/>
    </source>
</evidence>
<reference evidence="10 11" key="1">
    <citation type="submission" date="2018-07" db="EMBL/GenBank/DDBJ databases">
        <title>Microbacterium endoborsara sp. nov., a novel actinobacterium isolated from Borszczowia aralocaspica.</title>
        <authorList>
            <person name="An D."/>
        </authorList>
    </citation>
    <scope>NUCLEOTIDE SEQUENCE [LARGE SCALE GENOMIC DNA]</scope>
    <source>
        <strain evidence="10 11">C1.15228</strain>
    </source>
</reference>
<keyword evidence="7 9" id="KW-0472">Membrane</keyword>
<comment type="caution">
    <text evidence="10">The sequence shown here is derived from an EMBL/GenBank/DDBJ whole genome shotgun (WGS) entry which is preliminary data.</text>
</comment>
<accession>A0A367Y284</accession>
<keyword evidence="4" id="KW-1003">Cell membrane</keyword>
<evidence type="ECO:0000256" key="6">
    <source>
        <dbReference type="ARBA" id="ARBA00022989"/>
    </source>
</evidence>
<feature type="region of interest" description="Disordered" evidence="8">
    <location>
        <begin position="1"/>
        <end position="22"/>
    </location>
</feature>
<gene>
    <name evidence="10" type="ORF">DTO57_07230</name>
</gene>
<sequence>MGEAHRARRRIPRTAAPRHERRAALHRAPIGGGPVTVNSVLIAAIAVVFAAAALLAIIRMIKGPSILDRAIASDVLLSEVLCILGAEAVINKHMYTLPIMLMISATGILGTVAVARFVARRDRAKLREDER</sequence>
<dbReference type="GO" id="GO:0005886">
    <property type="term" value="C:plasma membrane"/>
    <property type="evidence" value="ECO:0007669"/>
    <property type="project" value="UniProtKB-SubCell"/>
</dbReference>
<protein>
    <submittedName>
        <fullName evidence="10">Sodium:proton antiporter</fullName>
    </submittedName>
</protein>
<keyword evidence="3" id="KW-0813">Transport</keyword>
<evidence type="ECO:0000256" key="5">
    <source>
        <dbReference type="ARBA" id="ARBA00022692"/>
    </source>
</evidence>
<evidence type="ECO:0000256" key="1">
    <source>
        <dbReference type="ARBA" id="ARBA00004651"/>
    </source>
</evidence>
<dbReference type="InterPro" id="IPR007208">
    <property type="entry name" value="MrpF/PhaF-like"/>
</dbReference>
<dbReference type="PANTHER" id="PTHR34702:SF1">
    <property type="entry name" value="NA(+)_H(+) ANTIPORTER SUBUNIT F"/>
    <property type="match status" value="1"/>
</dbReference>
<keyword evidence="5 9" id="KW-0812">Transmembrane</keyword>
<feature type="transmembrane region" description="Helical" evidence="9">
    <location>
        <begin position="35"/>
        <end position="58"/>
    </location>
</feature>
<evidence type="ECO:0000256" key="8">
    <source>
        <dbReference type="SAM" id="MobiDB-lite"/>
    </source>
</evidence>
<evidence type="ECO:0000256" key="4">
    <source>
        <dbReference type="ARBA" id="ARBA00022475"/>
    </source>
</evidence>
<dbReference type="Proteomes" id="UP000253508">
    <property type="component" value="Unassembled WGS sequence"/>
</dbReference>